<feature type="region of interest" description="Disordered" evidence="1">
    <location>
        <begin position="1"/>
        <end position="23"/>
    </location>
</feature>
<evidence type="ECO:0000313" key="2">
    <source>
        <dbReference type="EMBL" id="MBX70258.1"/>
    </source>
</evidence>
<dbReference type="EMBL" id="GGEC01089774">
    <property type="protein sequence ID" value="MBX70258.1"/>
    <property type="molecule type" value="Transcribed_RNA"/>
</dbReference>
<proteinExistence type="predicted"/>
<name>A0A2P2QTK4_RHIMU</name>
<accession>A0A2P2QTK4</accession>
<protein>
    <submittedName>
        <fullName evidence="2">Uncharacterized protein MANES_08G070700</fullName>
    </submittedName>
</protein>
<evidence type="ECO:0000256" key="1">
    <source>
        <dbReference type="SAM" id="MobiDB-lite"/>
    </source>
</evidence>
<organism evidence="2">
    <name type="scientific">Rhizophora mucronata</name>
    <name type="common">Asiatic mangrove</name>
    <dbReference type="NCBI Taxonomy" id="61149"/>
    <lineage>
        <taxon>Eukaryota</taxon>
        <taxon>Viridiplantae</taxon>
        <taxon>Streptophyta</taxon>
        <taxon>Embryophyta</taxon>
        <taxon>Tracheophyta</taxon>
        <taxon>Spermatophyta</taxon>
        <taxon>Magnoliopsida</taxon>
        <taxon>eudicotyledons</taxon>
        <taxon>Gunneridae</taxon>
        <taxon>Pentapetalae</taxon>
        <taxon>rosids</taxon>
        <taxon>fabids</taxon>
        <taxon>Malpighiales</taxon>
        <taxon>Rhizophoraceae</taxon>
        <taxon>Rhizophora</taxon>
    </lineage>
</organism>
<sequence length="23" mass="2559">MTQAKDLLKSTLPVAIPTKHRIP</sequence>
<dbReference type="AlphaFoldDB" id="A0A2P2QTK4"/>
<reference evidence="2" key="1">
    <citation type="submission" date="2018-02" db="EMBL/GenBank/DDBJ databases">
        <title>Rhizophora mucronata_Transcriptome.</title>
        <authorList>
            <person name="Meera S.P."/>
            <person name="Sreeshan A."/>
            <person name="Augustine A."/>
        </authorList>
    </citation>
    <scope>NUCLEOTIDE SEQUENCE</scope>
    <source>
        <tissue evidence="2">Leaf</tissue>
    </source>
</reference>